<protein>
    <submittedName>
        <fullName evidence="2">Uncharacterized protein</fullName>
    </submittedName>
</protein>
<dbReference type="OrthoDB" id="118248at2"/>
<name>A0A1H4J6J6_9BACT</name>
<reference evidence="2 3" key="1">
    <citation type="submission" date="2016-10" db="EMBL/GenBank/DDBJ databases">
        <authorList>
            <person name="de Groot N.N."/>
        </authorList>
    </citation>
    <scope>NUCLEOTIDE SEQUENCE [LARGE SCALE GENOMIC DNA]</scope>
    <source>
        <strain evidence="2 3">AB35.6</strain>
    </source>
</reference>
<accession>A0A1H4J6J6</accession>
<feature type="region of interest" description="Disordered" evidence="1">
    <location>
        <begin position="131"/>
        <end position="156"/>
    </location>
</feature>
<evidence type="ECO:0000256" key="1">
    <source>
        <dbReference type="SAM" id="MobiDB-lite"/>
    </source>
</evidence>
<dbReference type="Proteomes" id="UP000182409">
    <property type="component" value="Unassembled WGS sequence"/>
</dbReference>
<evidence type="ECO:0000313" key="3">
    <source>
        <dbReference type="Proteomes" id="UP000182409"/>
    </source>
</evidence>
<organism evidence="2 3">
    <name type="scientific">Terriglobus roseus</name>
    <dbReference type="NCBI Taxonomy" id="392734"/>
    <lineage>
        <taxon>Bacteria</taxon>
        <taxon>Pseudomonadati</taxon>
        <taxon>Acidobacteriota</taxon>
        <taxon>Terriglobia</taxon>
        <taxon>Terriglobales</taxon>
        <taxon>Acidobacteriaceae</taxon>
        <taxon>Terriglobus</taxon>
    </lineage>
</organism>
<dbReference type="RefSeq" id="WP_074652078.1">
    <property type="nucleotide sequence ID" value="NZ_FNSD01000001.1"/>
</dbReference>
<evidence type="ECO:0000313" key="2">
    <source>
        <dbReference type="EMBL" id="SEB41202.1"/>
    </source>
</evidence>
<dbReference type="AlphaFoldDB" id="A0A1H4J6J6"/>
<dbReference type="EMBL" id="FNSD01000001">
    <property type="protein sequence ID" value="SEB41202.1"/>
    <property type="molecule type" value="Genomic_DNA"/>
</dbReference>
<gene>
    <name evidence="2" type="ORF">SAMN05443244_0359</name>
</gene>
<proteinExistence type="predicted"/>
<sequence length="156" mass="18308">MNRAQMLQLLIGQARASGFEFRRWYMTSSGMPWTGADEAVRWLARGKRAHMLVFSHAFAQAFFRSGDRVTFVVPHQTFQTARADGESRTVERKSHMRRSSRKDVWKYHLSEMARTAEPLRYLRRYLLIEETMSDEPETPPSSEPDYDEELMVRDAD</sequence>